<dbReference type="PANTHER" id="PTHR45436:SF1">
    <property type="entry name" value="SENSOR PROTEIN QSEC"/>
    <property type="match status" value="1"/>
</dbReference>
<dbReference type="OrthoDB" id="913606at2"/>
<keyword evidence="4" id="KW-0597">Phosphoprotein</keyword>
<evidence type="ECO:0000256" key="3">
    <source>
        <dbReference type="ARBA" id="ARBA00012438"/>
    </source>
</evidence>
<dbReference type="SUPFAM" id="SSF55874">
    <property type="entry name" value="ATPase domain of HSP90 chaperone/DNA topoisomerase II/histidine kinase"/>
    <property type="match status" value="1"/>
</dbReference>
<evidence type="ECO:0000256" key="6">
    <source>
        <dbReference type="ARBA" id="ARBA00022692"/>
    </source>
</evidence>
<feature type="domain" description="HAMP" evidence="13">
    <location>
        <begin position="188"/>
        <end position="239"/>
    </location>
</feature>
<keyword evidence="7 14" id="KW-0418">Kinase</keyword>
<organism evidence="14 15">
    <name type="scientific">Paenirhodobacter enshiensis</name>
    <dbReference type="NCBI Taxonomy" id="1105367"/>
    <lineage>
        <taxon>Bacteria</taxon>
        <taxon>Pseudomonadati</taxon>
        <taxon>Pseudomonadota</taxon>
        <taxon>Alphaproteobacteria</taxon>
        <taxon>Rhodobacterales</taxon>
        <taxon>Rhodobacter group</taxon>
        <taxon>Paenirhodobacter</taxon>
    </lineage>
</organism>
<dbReference type="InterPro" id="IPR036890">
    <property type="entry name" value="HATPase_C_sf"/>
</dbReference>
<dbReference type="eggNOG" id="COG2205">
    <property type="taxonomic scope" value="Bacteria"/>
</dbReference>
<evidence type="ECO:0000256" key="11">
    <source>
        <dbReference type="SAM" id="Phobius"/>
    </source>
</evidence>
<comment type="catalytic activity">
    <reaction evidence="1">
        <text>ATP + protein L-histidine = ADP + protein N-phospho-L-histidine.</text>
        <dbReference type="EC" id="2.7.13.3"/>
    </reaction>
</comment>
<dbReference type="Pfam" id="PF00512">
    <property type="entry name" value="HisKA"/>
    <property type="match status" value="1"/>
</dbReference>
<keyword evidence="8 11" id="KW-1133">Transmembrane helix</keyword>
<sequence>MAKSETSLFARMVVRVAAVLLFGAAGLVVAAWFYARTAADVAYDRLLQGAAVQIVENLAIIDGKVEVTVPASAFKLLALAERDRIFYRVIGPQGRTLTGYADLQPDPRKLPKSDEVSLLSTHFRGSPVRMAIAGRRFFDPSFTGPAYAIVAQTTEARHALISELTSRATGLVGIMSLFGLAGAVLAVGYSLRPLNRLGAALRQRDPRDLTELAVEAPREMRPFVDSINHFMGRLGGRLKQSERFVADSAHQIRTPLTAISAQLNMVDETGLDQASREHLDRARERVTEMARLIHQLLSHALVIHRFESTALAPVDLVAVTRHAFRAAVPITIDPDIVVSFEAPETPVIVMADTLSLREAITNIIDNAVRHGAVARLEVRVRTEGETQAVVEVEDDGPGIGAEDWTRLTQRFAASSGGKGVSGLGFAIASEVTQALGGRLWHRPATATERFAVVMTLPLAPEAADRKEG</sequence>
<dbReference type="PRINTS" id="PR00344">
    <property type="entry name" value="BCTRLSENSOR"/>
</dbReference>
<dbReference type="AlphaFoldDB" id="A0A086XR75"/>
<dbReference type="PANTHER" id="PTHR45436">
    <property type="entry name" value="SENSOR HISTIDINE KINASE YKOH"/>
    <property type="match status" value="1"/>
</dbReference>
<dbReference type="EC" id="2.7.13.3" evidence="3"/>
<dbReference type="Gene3D" id="3.30.565.10">
    <property type="entry name" value="Histidine kinase-like ATPase, C-terminal domain"/>
    <property type="match status" value="1"/>
</dbReference>
<dbReference type="PROSITE" id="PS50885">
    <property type="entry name" value="HAMP"/>
    <property type="match status" value="1"/>
</dbReference>
<evidence type="ECO:0000256" key="7">
    <source>
        <dbReference type="ARBA" id="ARBA00022777"/>
    </source>
</evidence>
<evidence type="ECO:0000259" key="13">
    <source>
        <dbReference type="PROSITE" id="PS50885"/>
    </source>
</evidence>
<dbReference type="STRING" id="1105367.CG50_09825"/>
<feature type="domain" description="Histidine kinase" evidence="12">
    <location>
        <begin position="247"/>
        <end position="460"/>
    </location>
</feature>
<accession>A0A086XR75</accession>
<keyword evidence="5" id="KW-0808">Transferase</keyword>
<name>A0A086XR75_9RHOB</name>
<dbReference type="CDD" id="cd00075">
    <property type="entry name" value="HATPase"/>
    <property type="match status" value="1"/>
</dbReference>
<evidence type="ECO:0000313" key="14">
    <source>
        <dbReference type="EMBL" id="KFI24525.1"/>
    </source>
</evidence>
<feature type="transmembrane region" description="Helical" evidence="11">
    <location>
        <begin position="12"/>
        <end position="35"/>
    </location>
</feature>
<dbReference type="GO" id="GO:0000155">
    <property type="term" value="F:phosphorelay sensor kinase activity"/>
    <property type="evidence" value="ECO:0007669"/>
    <property type="project" value="InterPro"/>
</dbReference>
<proteinExistence type="predicted"/>
<protein>
    <recommendedName>
        <fullName evidence="3">histidine kinase</fullName>
        <ecNumber evidence="3">2.7.13.3</ecNumber>
    </recommendedName>
</protein>
<dbReference type="InterPro" id="IPR003660">
    <property type="entry name" value="HAMP_dom"/>
</dbReference>
<evidence type="ECO:0000256" key="10">
    <source>
        <dbReference type="ARBA" id="ARBA00023136"/>
    </source>
</evidence>
<dbReference type="InterPro" id="IPR013727">
    <property type="entry name" value="2CSK_N"/>
</dbReference>
<comment type="subcellular location">
    <subcellularLocation>
        <location evidence="2">Membrane</location>
    </subcellularLocation>
</comment>
<comment type="caution">
    <text evidence="14">The sequence shown here is derived from an EMBL/GenBank/DDBJ whole genome shotgun (WGS) entry which is preliminary data.</text>
</comment>
<evidence type="ECO:0000313" key="15">
    <source>
        <dbReference type="Proteomes" id="UP000028824"/>
    </source>
</evidence>
<evidence type="ECO:0000256" key="8">
    <source>
        <dbReference type="ARBA" id="ARBA00022989"/>
    </source>
</evidence>
<evidence type="ECO:0000256" key="1">
    <source>
        <dbReference type="ARBA" id="ARBA00000085"/>
    </source>
</evidence>
<evidence type="ECO:0000256" key="4">
    <source>
        <dbReference type="ARBA" id="ARBA00022553"/>
    </source>
</evidence>
<dbReference type="RefSeq" id="WP_036639761.1">
    <property type="nucleotide sequence ID" value="NZ_JFZB01000044.1"/>
</dbReference>
<evidence type="ECO:0000256" key="2">
    <source>
        <dbReference type="ARBA" id="ARBA00004370"/>
    </source>
</evidence>
<feature type="transmembrane region" description="Helical" evidence="11">
    <location>
        <begin position="170"/>
        <end position="191"/>
    </location>
</feature>
<dbReference type="InterPro" id="IPR003661">
    <property type="entry name" value="HisK_dim/P_dom"/>
</dbReference>
<dbReference type="InterPro" id="IPR036097">
    <property type="entry name" value="HisK_dim/P_sf"/>
</dbReference>
<dbReference type="InterPro" id="IPR003594">
    <property type="entry name" value="HATPase_dom"/>
</dbReference>
<reference evidence="14 15" key="1">
    <citation type="submission" date="2014-03" db="EMBL/GenBank/DDBJ databases">
        <title>Genome of Paenirhodobacter enshiensis DW2-9.</title>
        <authorList>
            <person name="Wang D."/>
            <person name="Wang G."/>
        </authorList>
    </citation>
    <scope>NUCLEOTIDE SEQUENCE [LARGE SCALE GENOMIC DNA]</scope>
    <source>
        <strain evidence="14 15">DW2-9</strain>
    </source>
</reference>
<gene>
    <name evidence="14" type="ORF">CG50_09825</name>
</gene>
<keyword evidence="10 11" id="KW-0472">Membrane</keyword>
<dbReference type="Proteomes" id="UP000028824">
    <property type="component" value="Unassembled WGS sequence"/>
</dbReference>
<evidence type="ECO:0000256" key="5">
    <source>
        <dbReference type="ARBA" id="ARBA00022679"/>
    </source>
</evidence>
<keyword evidence="6 11" id="KW-0812">Transmembrane</keyword>
<dbReference type="Pfam" id="PF02518">
    <property type="entry name" value="HATPase_c"/>
    <property type="match status" value="1"/>
</dbReference>
<dbReference type="GO" id="GO:0005886">
    <property type="term" value="C:plasma membrane"/>
    <property type="evidence" value="ECO:0007669"/>
    <property type="project" value="TreeGrafter"/>
</dbReference>
<dbReference type="PROSITE" id="PS50109">
    <property type="entry name" value="HIS_KIN"/>
    <property type="match status" value="1"/>
</dbReference>
<keyword evidence="15" id="KW-1185">Reference proteome</keyword>
<evidence type="ECO:0000256" key="9">
    <source>
        <dbReference type="ARBA" id="ARBA00023012"/>
    </source>
</evidence>
<evidence type="ECO:0000259" key="12">
    <source>
        <dbReference type="PROSITE" id="PS50109"/>
    </source>
</evidence>
<dbReference type="SMART" id="SM00388">
    <property type="entry name" value="HisKA"/>
    <property type="match status" value="1"/>
</dbReference>
<dbReference type="CDD" id="cd00082">
    <property type="entry name" value="HisKA"/>
    <property type="match status" value="1"/>
</dbReference>
<dbReference type="Gene3D" id="1.10.287.130">
    <property type="match status" value="1"/>
</dbReference>
<keyword evidence="9" id="KW-0902">Two-component regulatory system</keyword>
<dbReference type="InterPro" id="IPR004358">
    <property type="entry name" value="Sig_transdc_His_kin-like_C"/>
</dbReference>
<dbReference type="SUPFAM" id="SSF47384">
    <property type="entry name" value="Homodimeric domain of signal transducing histidine kinase"/>
    <property type="match status" value="1"/>
</dbReference>
<dbReference type="Pfam" id="PF08521">
    <property type="entry name" value="2CSK_N"/>
    <property type="match status" value="1"/>
</dbReference>
<dbReference type="EMBL" id="JFZB01000044">
    <property type="protein sequence ID" value="KFI24525.1"/>
    <property type="molecule type" value="Genomic_DNA"/>
</dbReference>
<dbReference type="SMART" id="SM00387">
    <property type="entry name" value="HATPase_c"/>
    <property type="match status" value="1"/>
</dbReference>
<dbReference type="InterPro" id="IPR005467">
    <property type="entry name" value="His_kinase_dom"/>
</dbReference>
<dbReference type="InterPro" id="IPR050428">
    <property type="entry name" value="TCS_sensor_his_kinase"/>
</dbReference>